<dbReference type="SUPFAM" id="SSF55136">
    <property type="entry name" value="Probable bacterial effector-binding domain"/>
    <property type="match status" value="1"/>
</dbReference>
<gene>
    <name evidence="4" type="ORF">BW733_11160</name>
</gene>
<dbReference type="InterPro" id="IPR009061">
    <property type="entry name" value="DNA-bd_dom_put_sf"/>
</dbReference>
<dbReference type="PROSITE" id="PS00552">
    <property type="entry name" value="HTH_MERR_1"/>
    <property type="match status" value="1"/>
</dbReference>
<dbReference type="Gene3D" id="3.20.80.10">
    <property type="entry name" value="Regulatory factor, effector binding domain"/>
    <property type="match status" value="1"/>
</dbReference>
<reference evidence="4 5" key="1">
    <citation type="journal article" date="2008" name="Int. J. Syst. Evol. Microbiol.">
        <title>Tessaracoccus flavescens sp. nov., isolated from marine sediment.</title>
        <authorList>
            <person name="Lee D.W."/>
            <person name="Lee S.D."/>
        </authorList>
    </citation>
    <scope>NUCLEOTIDE SEQUENCE [LARGE SCALE GENOMIC DNA]</scope>
    <source>
        <strain evidence="4 5">SST-39T</strain>
    </source>
</reference>
<dbReference type="OrthoDB" id="7849865at2"/>
<dbReference type="InterPro" id="IPR000551">
    <property type="entry name" value="MerR-type_HTH_dom"/>
</dbReference>
<dbReference type="GO" id="GO:0003700">
    <property type="term" value="F:DNA-binding transcription factor activity"/>
    <property type="evidence" value="ECO:0007669"/>
    <property type="project" value="InterPro"/>
</dbReference>
<feature type="domain" description="HTH merR-type" evidence="3">
    <location>
        <begin position="1"/>
        <end position="73"/>
    </location>
</feature>
<keyword evidence="1" id="KW-0238">DNA-binding</keyword>
<feature type="coiled-coil region" evidence="2">
    <location>
        <begin position="80"/>
        <end position="107"/>
    </location>
</feature>
<dbReference type="KEGG" id="tfa:BW733_11160"/>
<evidence type="ECO:0000259" key="3">
    <source>
        <dbReference type="PROSITE" id="PS50937"/>
    </source>
</evidence>
<keyword evidence="2" id="KW-0175">Coiled coil</keyword>
<protein>
    <submittedName>
        <fullName evidence="4">MerR family transcriptional regulator</fullName>
    </submittedName>
</protein>
<dbReference type="PROSITE" id="PS50937">
    <property type="entry name" value="HTH_MERR_2"/>
    <property type="match status" value="1"/>
</dbReference>
<evidence type="ECO:0000313" key="4">
    <source>
        <dbReference type="EMBL" id="AQP51306.1"/>
    </source>
</evidence>
<dbReference type="InterPro" id="IPR047057">
    <property type="entry name" value="MerR_fam"/>
</dbReference>
<dbReference type="InterPro" id="IPR011256">
    <property type="entry name" value="Reg_factor_effector_dom_sf"/>
</dbReference>
<organism evidence="4 5">
    <name type="scientific">Tessaracoccus flavescens</name>
    <dbReference type="NCBI Taxonomy" id="399497"/>
    <lineage>
        <taxon>Bacteria</taxon>
        <taxon>Bacillati</taxon>
        <taxon>Actinomycetota</taxon>
        <taxon>Actinomycetes</taxon>
        <taxon>Propionibacteriales</taxon>
        <taxon>Propionibacteriaceae</taxon>
        <taxon>Tessaracoccus</taxon>
    </lineage>
</organism>
<dbReference type="SUPFAM" id="SSF46955">
    <property type="entry name" value="Putative DNA-binding domain"/>
    <property type="match status" value="1"/>
</dbReference>
<dbReference type="GO" id="GO:0003677">
    <property type="term" value="F:DNA binding"/>
    <property type="evidence" value="ECO:0007669"/>
    <property type="project" value="UniProtKB-KW"/>
</dbReference>
<dbReference type="InterPro" id="IPR010499">
    <property type="entry name" value="AraC_E-bd"/>
</dbReference>
<evidence type="ECO:0000313" key="5">
    <source>
        <dbReference type="Proteomes" id="UP000188235"/>
    </source>
</evidence>
<dbReference type="PANTHER" id="PTHR30204">
    <property type="entry name" value="REDOX-CYCLING DRUG-SENSING TRANSCRIPTIONAL ACTIVATOR SOXR"/>
    <property type="match status" value="1"/>
</dbReference>
<dbReference type="EMBL" id="CP019607">
    <property type="protein sequence ID" value="AQP51306.1"/>
    <property type="molecule type" value="Genomic_DNA"/>
</dbReference>
<dbReference type="AlphaFoldDB" id="A0A1Q2CYU4"/>
<dbReference type="Pfam" id="PF06445">
    <property type="entry name" value="GyrI-like"/>
    <property type="match status" value="1"/>
</dbReference>
<dbReference type="InterPro" id="IPR029442">
    <property type="entry name" value="GyrI-like"/>
</dbReference>
<name>A0A1Q2CYU4_9ACTN</name>
<dbReference type="Gene3D" id="1.10.1660.10">
    <property type="match status" value="1"/>
</dbReference>
<evidence type="ECO:0000256" key="2">
    <source>
        <dbReference type="SAM" id="Coils"/>
    </source>
</evidence>
<dbReference type="CDD" id="cd01107">
    <property type="entry name" value="HTH_BmrR"/>
    <property type="match status" value="1"/>
</dbReference>
<accession>A0A1Q2CYU4</accession>
<dbReference type="RefSeq" id="WP_077350480.1">
    <property type="nucleotide sequence ID" value="NZ_CP019607.1"/>
</dbReference>
<evidence type="ECO:0000256" key="1">
    <source>
        <dbReference type="ARBA" id="ARBA00023125"/>
    </source>
</evidence>
<dbReference type="SMART" id="SM00871">
    <property type="entry name" value="AraC_E_bind"/>
    <property type="match status" value="1"/>
</dbReference>
<keyword evidence="5" id="KW-1185">Reference proteome</keyword>
<dbReference type="Pfam" id="PF13411">
    <property type="entry name" value="MerR_1"/>
    <property type="match status" value="1"/>
</dbReference>
<sequence>MTDHSIGAFSALSRISIRMLRHYDEHGLLKPASVDPDTGYRRYSDAQLADALRIRRLRDVGFSVSAIGAVTATDEEDSYRRALILQHEALQHELRATEERIALLHQLLNSKGSTMDAITVSRATLPASTVVSLRGTIPAYDREGLLWQQFMPEVARQNLTPAGPGGAIEHDGEYRESEVDISVWVPVVAGSTASAPLEVFHLPAQEAVVARVVGPYALITEAHGRIAEFARAEGLTLAAGGPDAPVEQRNRNRYLSDPGAGSEHVTEVIVALAAC</sequence>
<dbReference type="SMART" id="SM00422">
    <property type="entry name" value="HTH_MERR"/>
    <property type="match status" value="1"/>
</dbReference>
<dbReference type="Proteomes" id="UP000188235">
    <property type="component" value="Chromosome"/>
</dbReference>
<dbReference type="PANTHER" id="PTHR30204:SF97">
    <property type="entry name" value="MERR FAMILY REGULATORY PROTEIN"/>
    <property type="match status" value="1"/>
</dbReference>
<dbReference type="STRING" id="399497.BW733_11160"/>
<proteinExistence type="predicted"/>